<reference evidence="2 3" key="1">
    <citation type="submission" date="2020-12" db="EMBL/GenBank/DDBJ databases">
        <authorList>
            <person name="Awala S.I."/>
            <person name="Gwak J.-H."/>
            <person name="Kim S.-J."/>
            <person name="Rhee S.-K."/>
        </authorList>
    </citation>
    <scope>NUCLEOTIDE SEQUENCE [LARGE SCALE GENOMIC DNA]</scope>
    <source>
        <strain evidence="2 3">IT5</strain>
    </source>
</reference>
<evidence type="ECO:0000313" key="2">
    <source>
        <dbReference type="EMBL" id="QSR86490.1"/>
    </source>
</evidence>
<dbReference type="InterPro" id="IPR011051">
    <property type="entry name" value="RmlC_Cupin_sf"/>
</dbReference>
<gene>
    <name evidence="2" type="ORF">EM20IM_08330</name>
</gene>
<evidence type="ECO:0000313" key="3">
    <source>
        <dbReference type="Proteomes" id="UP000663088"/>
    </source>
</evidence>
<dbReference type="RefSeq" id="WP_206846045.1">
    <property type="nucleotide sequence ID" value="NZ_CP065956.1"/>
</dbReference>
<dbReference type="InterPro" id="IPR052044">
    <property type="entry name" value="PKS_Associated_Protein"/>
</dbReference>
<dbReference type="PANTHER" id="PTHR36114">
    <property type="entry name" value="16.7 KDA PROTEIN IN WHIE LOCUS"/>
    <property type="match status" value="1"/>
</dbReference>
<dbReference type="InterPro" id="IPR014710">
    <property type="entry name" value="RmlC-like_jellyroll"/>
</dbReference>
<proteinExistence type="predicted"/>
<evidence type="ECO:0000259" key="1">
    <source>
        <dbReference type="Pfam" id="PF07883"/>
    </source>
</evidence>
<dbReference type="Pfam" id="PF07883">
    <property type="entry name" value="Cupin_2"/>
    <property type="match status" value="1"/>
</dbReference>
<keyword evidence="3" id="KW-1185">Reference proteome</keyword>
<dbReference type="EMBL" id="CP065956">
    <property type="protein sequence ID" value="QSR86490.1"/>
    <property type="molecule type" value="Genomic_DNA"/>
</dbReference>
<dbReference type="SUPFAM" id="SSF51182">
    <property type="entry name" value="RmlC-like cupins"/>
    <property type="match status" value="1"/>
</dbReference>
<dbReference type="Gene3D" id="2.60.120.10">
    <property type="entry name" value="Jelly Rolls"/>
    <property type="match status" value="1"/>
</dbReference>
<name>A0ABX7PU23_9BACT</name>
<protein>
    <submittedName>
        <fullName evidence="2">Cupin domain-containing protein</fullName>
    </submittedName>
</protein>
<dbReference type="InterPro" id="IPR013096">
    <property type="entry name" value="Cupin_2"/>
</dbReference>
<organism evidence="2 3">
    <name type="scientific">Candidatus Methylacidiphilum infernorum</name>
    <dbReference type="NCBI Taxonomy" id="511746"/>
    <lineage>
        <taxon>Bacteria</taxon>
        <taxon>Pseudomonadati</taxon>
        <taxon>Verrucomicrobiota</taxon>
        <taxon>Methylacidiphilae</taxon>
        <taxon>Methylacidiphilales</taxon>
        <taxon>Methylacidiphilaceae</taxon>
        <taxon>Methylacidiphilum (ex Ratnadevi et al. 2023)</taxon>
    </lineage>
</organism>
<dbReference type="Proteomes" id="UP000663088">
    <property type="component" value="Chromosome"/>
</dbReference>
<feature type="domain" description="Cupin type-2" evidence="1">
    <location>
        <begin position="45"/>
        <end position="112"/>
    </location>
</feature>
<sequence>MKDRLLVKDLDEKGFFIAGDGSLLNELFHPEKDNLPLSFSIAYGTVEPKKATKPHRLSQPEIYLFLSGEGSFKTASGDSYPVRAYSLVYVPPGCIQWVENGAAEPLRFICIVSPPWKAEWEKEEHL</sequence>
<dbReference type="CDD" id="cd02214">
    <property type="entry name" value="cupin_MJ1618"/>
    <property type="match status" value="1"/>
</dbReference>
<accession>A0ABX7PU23</accession>
<dbReference type="PANTHER" id="PTHR36114:SF1">
    <property type="entry name" value="16.7 KDA PROTEIN IN WHIE LOCUS"/>
    <property type="match status" value="1"/>
</dbReference>